<comment type="caution">
    <text evidence="1">The sequence shown here is derived from an EMBL/GenBank/DDBJ whole genome shotgun (WGS) entry which is preliminary data.</text>
</comment>
<dbReference type="AlphaFoldDB" id="A0AAQ2EUE1"/>
<dbReference type="Pfam" id="PF12787">
    <property type="entry name" value="EcsC"/>
    <property type="match status" value="1"/>
</dbReference>
<evidence type="ECO:0008006" key="3">
    <source>
        <dbReference type="Google" id="ProtNLM"/>
    </source>
</evidence>
<name>A0AAQ2EUE1_PSEO7</name>
<dbReference type="EMBL" id="PNEL01000021">
    <property type="protein sequence ID" value="TMN78328.1"/>
    <property type="molecule type" value="Genomic_DNA"/>
</dbReference>
<proteinExistence type="predicted"/>
<evidence type="ECO:0000313" key="1">
    <source>
        <dbReference type="EMBL" id="TMN78328.1"/>
    </source>
</evidence>
<dbReference type="Proteomes" id="UP000305423">
    <property type="component" value="Unassembled WGS sequence"/>
</dbReference>
<organism evidence="1 2">
    <name type="scientific">Pseudoalteromonas piscicida</name>
    <dbReference type="NCBI Taxonomy" id="43662"/>
    <lineage>
        <taxon>Bacteria</taxon>
        <taxon>Pseudomonadati</taxon>
        <taxon>Pseudomonadota</taxon>
        <taxon>Gammaproteobacteria</taxon>
        <taxon>Alteromonadales</taxon>
        <taxon>Pseudoalteromonadaceae</taxon>
        <taxon>Pseudoalteromonas</taxon>
    </lineage>
</organism>
<gene>
    <name evidence="1" type="ORF">CWB74_08695</name>
</gene>
<accession>A0AAQ2EUE1</accession>
<reference evidence="1 2" key="1">
    <citation type="submission" date="2017-12" db="EMBL/GenBank/DDBJ databases">
        <authorList>
            <person name="Paulsen S."/>
            <person name="Gram L.K."/>
        </authorList>
    </citation>
    <scope>NUCLEOTIDE SEQUENCE [LARGE SCALE GENOMIC DNA]</scope>
    <source>
        <strain evidence="1 2">S1607</strain>
    </source>
</reference>
<dbReference type="InterPro" id="IPR024787">
    <property type="entry name" value="EcsC"/>
</dbReference>
<dbReference type="RefSeq" id="WP_045962855.1">
    <property type="nucleotide sequence ID" value="NZ_JXXW01000017.1"/>
</dbReference>
<reference evidence="2" key="2">
    <citation type="submission" date="2019-06" db="EMBL/GenBank/DDBJ databases">
        <title>Co-occurence of chitin degradation, pigmentation and bioactivity in marine Pseudoalteromonas.</title>
        <authorList>
            <person name="Sonnenschein E.C."/>
            <person name="Bech P.K."/>
        </authorList>
    </citation>
    <scope>NUCLEOTIDE SEQUENCE [LARGE SCALE GENOMIC DNA]</scope>
    <source>
        <strain evidence="2">S1607</strain>
    </source>
</reference>
<evidence type="ECO:0000313" key="2">
    <source>
        <dbReference type="Proteomes" id="UP000305423"/>
    </source>
</evidence>
<protein>
    <recommendedName>
        <fullName evidence="3">EcsC family protein</fullName>
    </recommendedName>
</protein>
<sequence>MSTEIIEDKPKLLQAVEMILAKPEDIKRESIQVIEKYKRANPDKSESEVQQLASDKVISNYSYYAAFTGGTTALTGVIPGIGTAVAIGGGASADAVACMKFQIEMTMALATIYGHDILLEEEKRLCYIIAGLGAMSEAAKEGGKAVGSKAFVNLVQQHLKGATLQAVKEIFKKLGVTFTRKALEKAIPFGIGVIIGFSANKGITWYVGTKARDFFTVEH</sequence>